<gene>
    <name evidence="2" type="ordered locus">Smar_1387</name>
</gene>
<dbReference type="Pfam" id="PF14947">
    <property type="entry name" value="HTH_45"/>
    <property type="match status" value="1"/>
</dbReference>
<keyword evidence="3" id="KW-1185">Reference proteome</keyword>
<evidence type="ECO:0000313" key="2">
    <source>
        <dbReference type="EMBL" id="ABN70478.1"/>
    </source>
</evidence>
<proteinExistence type="predicted"/>
<organism evidence="2 3">
    <name type="scientific">Staphylothermus marinus (strain ATCC 43588 / DSM 3639 / JCM 9404 / F1)</name>
    <dbReference type="NCBI Taxonomy" id="399550"/>
    <lineage>
        <taxon>Archaea</taxon>
        <taxon>Thermoproteota</taxon>
        <taxon>Thermoprotei</taxon>
        <taxon>Desulfurococcales</taxon>
        <taxon>Desulfurococcaceae</taxon>
        <taxon>Staphylothermus</taxon>
    </lineage>
</organism>
<dbReference type="InterPro" id="IPR036388">
    <property type="entry name" value="WH-like_DNA-bd_sf"/>
</dbReference>
<evidence type="ECO:0000259" key="1">
    <source>
        <dbReference type="Pfam" id="PF14947"/>
    </source>
</evidence>
<sequence length="166" mass="19575">MSRRAFYRIILYSGENGELEPVKIAQQLGLQLNTVKKYLKTLEKEELVRRIDDKRYQLTSKGLKLKKSIERLKEIKTPEPYIITNPSTGEPLQLTVRDYKQLYAVIEYGLAPRNILEEHLKRGYFLEWIKNVFNDEFLVELINEGRITTIDDLKNYLKEIIGLLTK</sequence>
<dbReference type="SUPFAM" id="SSF46785">
    <property type="entry name" value="Winged helix' DNA-binding domain"/>
    <property type="match status" value="1"/>
</dbReference>
<name>A3DPB8_STAMF</name>
<dbReference type="InterPro" id="IPR036390">
    <property type="entry name" value="WH_DNA-bd_sf"/>
</dbReference>
<dbReference type="Proteomes" id="UP000000254">
    <property type="component" value="Chromosome"/>
</dbReference>
<dbReference type="Gene3D" id="1.10.10.10">
    <property type="entry name" value="Winged helix-like DNA-binding domain superfamily/Winged helix DNA-binding domain"/>
    <property type="match status" value="1"/>
</dbReference>
<dbReference type="AlphaFoldDB" id="A3DPB8"/>
<dbReference type="OrthoDB" id="19231at2157"/>
<dbReference type="InterPro" id="IPR038723">
    <property type="entry name" value="ArnR1-like_HTH"/>
</dbReference>
<dbReference type="RefSeq" id="WP_011839672.1">
    <property type="nucleotide sequence ID" value="NC_009033.1"/>
</dbReference>
<dbReference type="HOGENOM" id="CLU_1582971_0_0_2"/>
<reference evidence="2 3" key="2">
    <citation type="journal article" date="2009" name="Stand. Genomic Sci.">
        <title>Complete genome sequence of Staphylothermus marinus Stetter and Fiala 1986 type strain F1.</title>
        <authorList>
            <person name="Anderson I.J."/>
            <person name="Sun H."/>
            <person name="Lapidus A."/>
            <person name="Copeland A."/>
            <person name="Glavina Del Rio T."/>
            <person name="Tice H."/>
            <person name="Dalin E."/>
            <person name="Lucas S."/>
            <person name="Barry K."/>
            <person name="Land M."/>
            <person name="Richardson P."/>
            <person name="Huber H."/>
            <person name="Kyrpides N.C."/>
        </authorList>
    </citation>
    <scope>NUCLEOTIDE SEQUENCE [LARGE SCALE GENOMIC DNA]</scope>
    <source>
        <strain evidence="3">ATCC 43588 / DSM 3639 / JCM 9404 / F1</strain>
    </source>
</reference>
<dbReference type="STRING" id="399550.Smar_1387"/>
<dbReference type="EMBL" id="CP000575">
    <property type="protein sequence ID" value="ABN70478.1"/>
    <property type="molecule type" value="Genomic_DNA"/>
</dbReference>
<protein>
    <submittedName>
        <fullName evidence="2">Regulatory protein, MarR</fullName>
    </submittedName>
</protein>
<evidence type="ECO:0000313" key="3">
    <source>
        <dbReference type="Proteomes" id="UP000000254"/>
    </source>
</evidence>
<reference evidence="3" key="1">
    <citation type="journal article" date="2009" name="BMC Genomics">
        <title>The complete genome sequence of Staphylothermus marinus reveals differences in sulfur metabolism among heterotrophic Crenarchaeota.</title>
        <authorList>
            <person name="Anderson I.J."/>
            <person name="Dharmarajan L."/>
            <person name="Rodriguez J."/>
            <person name="Hooper S."/>
            <person name="Porat I."/>
            <person name="Ulrich L.E."/>
            <person name="Elkins J.G."/>
            <person name="Mavromatis K."/>
            <person name="Sun H."/>
            <person name="Land M."/>
            <person name="Lapidus A."/>
            <person name="Lucas S."/>
            <person name="Barry K."/>
            <person name="Huber H."/>
            <person name="Zhulin I.B."/>
            <person name="Whitman W.B."/>
            <person name="Mukhopadhyay B."/>
            <person name="Woese C."/>
            <person name="Bristow J."/>
            <person name="Kyrpides N."/>
        </authorList>
    </citation>
    <scope>NUCLEOTIDE SEQUENCE [LARGE SCALE GENOMIC DNA]</scope>
    <source>
        <strain evidence="3">ATCC 43588 / DSM 3639 / JCM 9404 / F1</strain>
    </source>
</reference>
<dbReference type="eggNOG" id="arCOG01055">
    <property type="taxonomic scope" value="Archaea"/>
</dbReference>
<dbReference type="GeneID" id="4907187"/>
<dbReference type="KEGG" id="smr:Smar_1387"/>
<accession>A3DPB8</accession>
<feature type="domain" description="ArnR1-like winged helix-turn-helix" evidence="1">
    <location>
        <begin position="10"/>
        <end position="76"/>
    </location>
</feature>